<keyword evidence="3" id="KW-0808">Transferase</keyword>
<keyword evidence="1" id="KW-0680">Restriction system</keyword>
<organism evidence="3">
    <name type="scientific">mine drainage metagenome</name>
    <dbReference type="NCBI Taxonomy" id="410659"/>
    <lineage>
        <taxon>unclassified sequences</taxon>
        <taxon>metagenomes</taxon>
        <taxon>ecological metagenomes</taxon>
    </lineage>
</organism>
<dbReference type="SUPFAM" id="SSF116734">
    <property type="entry name" value="DNA methylase specificity domain"/>
    <property type="match status" value="1"/>
</dbReference>
<reference evidence="3" key="2">
    <citation type="journal article" date="2014" name="ISME J.">
        <title>Microbial stratification in low pH oxic and suboxic macroscopic growths along an acid mine drainage.</title>
        <authorList>
            <person name="Mendez-Garcia C."/>
            <person name="Mesa V."/>
            <person name="Sprenger R.R."/>
            <person name="Richter M."/>
            <person name="Diez M.S."/>
            <person name="Solano J."/>
            <person name="Bargiela R."/>
            <person name="Golyshina O.V."/>
            <person name="Manteca A."/>
            <person name="Ramos J.L."/>
            <person name="Gallego J.R."/>
            <person name="Llorente I."/>
            <person name="Martins Dos Santos V.A."/>
            <person name="Jensen O.N."/>
            <person name="Pelaez A.I."/>
            <person name="Sanchez J."/>
            <person name="Ferrer M."/>
        </authorList>
    </citation>
    <scope>NUCLEOTIDE SEQUENCE</scope>
</reference>
<comment type="caution">
    <text evidence="3">The sequence shown here is derived from an EMBL/GenBank/DDBJ whole genome shotgun (WGS) entry which is preliminary data.</text>
</comment>
<reference evidence="3" key="1">
    <citation type="submission" date="2013-08" db="EMBL/GenBank/DDBJ databases">
        <authorList>
            <person name="Mendez C."/>
            <person name="Richter M."/>
            <person name="Ferrer M."/>
            <person name="Sanchez J."/>
        </authorList>
    </citation>
    <scope>NUCLEOTIDE SEQUENCE</scope>
</reference>
<evidence type="ECO:0000256" key="1">
    <source>
        <dbReference type="ARBA" id="ARBA00022747"/>
    </source>
</evidence>
<feature type="non-terminal residue" evidence="3">
    <location>
        <position position="1"/>
    </location>
</feature>
<dbReference type="GO" id="GO:0032259">
    <property type="term" value="P:methylation"/>
    <property type="evidence" value="ECO:0007669"/>
    <property type="project" value="UniProtKB-KW"/>
</dbReference>
<dbReference type="EMBL" id="AUZY01010343">
    <property type="protein sequence ID" value="EQD39081.1"/>
    <property type="molecule type" value="Genomic_DNA"/>
</dbReference>
<accession>T0YU36</accession>
<keyword evidence="2" id="KW-0238">DNA-binding</keyword>
<gene>
    <name evidence="3" type="ORF">B1B_15539</name>
</gene>
<sequence length="74" mass="8081">RAWASPQMTGTGGLQRVPRAVVESYQIPLPPLATQQAIVAEIEAEQALVAANRELIARFEQKTQATLARVWGEP</sequence>
<dbReference type="GO" id="GO:0009307">
    <property type="term" value="P:DNA restriction-modification system"/>
    <property type="evidence" value="ECO:0007669"/>
    <property type="project" value="UniProtKB-KW"/>
</dbReference>
<protein>
    <submittedName>
        <fullName evidence="3">N-6 DNA methylase</fullName>
    </submittedName>
</protein>
<dbReference type="InterPro" id="IPR044946">
    <property type="entry name" value="Restrct_endonuc_typeI_TRD_sf"/>
</dbReference>
<dbReference type="GO" id="GO:0003677">
    <property type="term" value="F:DNA binding"/>
    <property type="evidence" value="ECO:0007669"/>
    <property type="project" value="UniProtKB-KW"/>
</dbReference>
<evidence type="ECO:0000256" key="2">
    <source>
        <dbReference type="ARBA" id="ARBA00023125"/>
    </source>
</evidence>
<keyword evidence="3" id="KW-0489">Methyltransferase</keyword>
<dbReference type="AlphaFoldDB" id="T0YU36"/>
<evidence type="ECO:0000313" key="3">
    <source>
        <dbReference type="EMBL" id="EQD39081.1"/>
    </source>
</evidence>
<proteinExistence type="predicted"/>
<name>T0YU36_9ZZZZ</name>
<dbReference type="Gene3D" id="3.90.220.20">
    <property type="entry name" value="DNA methylase specificity domains"/>
    <property type="match status" value="2"/>
</dbReference>
<dbReference type="GO" id="GO:0008168">
    <property type="term" value="F:methyltransferase activity"/>
    <property type="evidence" value="ECO:0007669"/>
    <property type="project" value="UniProtKB-KW"/>
</dbReference>